<dbReference type="EMBL" id="ACLN01000004">
    <property type="protein sequence ID" value="EEW52064.1"/>
    <property type="molecule type" value="Genomic_DNA"/>
</dbReference>
<dbReference type="Proteomes" id="UP000004115">
    <property type="component" value="Unassembled WGS sequence"/>
</dbReference>
<dbReference type="RefSeq" id="WP_006729392.1">
    <property type="nucleotide sequence ID" value="NZ_AZET01000002.1"/>
</dbReference>
<proteinExistence type="predicted"/>
<comment type="caution">
    <text evidence="1">The sequence shown here is derived from an EMBL/GenBank/DDBJ whole genome shotgun (WGS) entry which is preliminary data.</text>
</comment>
<reference evidence="1 2" key="1">
    <citation type="submission" date="2009-09" db="EMBL/GenBank/DDBJ databases">
        <authorList>
            <person name="Qin X."/>
            <person name="Bachman B."/>
            <person name="Battles P."/>
            <person name="Bell A."/>
            <person name="Bess C."/>
            <person name="Bickham C."/>
            <person name="Chaboub L."/>
            <person name="Chen D."/>
            <person name="Coyle M."/>
            <person name="Deiros D.R."/>
            <person name="Dinh H."/>
            <person name="Forbes L."/>
            <person name="Fowler G."/>
            <person name="Francisco L."/>
            <person name="Fu Q."/>
            <person name="Gubbala S."/>
            <person name="Hale W."/>
            <person name="Han Y."/>
            <person name="Hemphill L."/>
            <person name="Highlander S.K."/>
            <person name="Hirani K."/>
            <person name="Hogues M."/>
            <person name="Jackson L."/>
            <person name="Jakkamsetti A."/>
            <person name="Javaid M."/>
            <person name="Jiang H."/>
            <person name="Korchina V."/>
            <person name="Kovar C."/>
            <person name="Lara F."/>
            <person name="Lee S."/>
            <person name="Mata R."/>
            <person name="Mathew T."/>
            <person name="Moen C."/>
            <person name="Morales K."/>
            <person name="Munidasa M."/>
            <person name="Nazareth L."/>
            <person name="Ngo R."/>
            <person name="Nguyen L."/>
            <person name="Okwuonu G."/>
            <person name="Ongeri F."/>
            <person name="Patil S."/>
            <person name="Petrosino J."/>
            <person name="Pham C."/>
            <person name="Pham P."/>
            <person name="Pu L.-L."/>
            <person name="Puazo M."/>
            <person name="Raj R."/>
            <person name="Reid J."/>
            <person name="Rouhana J."/>
            <person name="Saada N."/>
            <person name="Shang Y."/>
            <person name="Simmons D."/>
            <person name="Thornton R."/>
            <person name="Warren J."/>
            <person name="Weissenberger G."/>
            <person name="Zhang J."/>
            <person name="Zhang L."/>
            <person name="Zhou C."/>
            <person name="Zhu D."/>
            <person name="Muzny D."/>
            <person name="Worley K."/>
            <person name="Gibbs R."/>
        </authorList>
    </citation>
    <scope>NUCLEOTIDE SEQUENCE [LARGE SCALE GENOMIC DNA]</scope>
    <source>
        <strain evidence="1 2">DSM 13335</strain>
    </source>
</reference>
<keyword evidence="2" id="KW-1185">Reference proteome</keyword>
<dbReference type="OrthoDB" id="9968420at2"/>
<evidence type="ECO:0000313" key="2">
    <source>
        <dbReference type="Proteomes" id="UP000004115"/>
    </source>
</evidence>
<dbReference type="HOGENOM" id="CLU_2273764_0_0_9"/>
<gene>
    <name evidence="1" type="ORF">HMPREF0520_0385</name>
</gene>
<sequence length="102" mass="12416">MNFNEIYREPDSSLTYALKRIVCEINKNNTILIKTRIYYEYNLFIINSYRQPRSKRYSISQLGEYFREHIIQTDKIEYLIIRYIDGMYLLAQLDNEEQGFVP</sequence>
<accession>C8PBB5</accession>
<name>C8PBB5_9LACO</name>
<dbReference type="PATRIC" id="fig|525328.13.peg.721"/>
<dbReference type="AlphaFoldDB" id="C8PBB5"/>
<protein>
    <submittedName>
        <fullName evidence="1">Uncharacterized protein</fullName>
    </submittedName>
</protein>
<organism evidence="1 2">
    <name type="scientific">Lactobacillus iners DSM 13335</name>
    <dbReference type="NCBI Taxonomy" id="525328"/>
    <lineage>
        <taxon>Bacteria</taxon>
        <taxon>Bacillati</taxon>
        <taxon>Bacillota</taxon>
        <taxon>Bacilli</taxon>
        <taxon>Lactobacillales</taxon>
        <taxon>Lactobacillaceae</taxon>
        <taxon>Lactobacillus</taxon>
    </lineage>
</organism>
<evidence type="ECO:0000313" key="1">
    <source>
        <dbReference type="EMBL" id="EEW52064.1"/>
    </source>
</evidence>